<keyword evidence="1" id="KW-0472">Membrane</keyword>
<evidence type="ECO:0000313" key="3">
    <source>
        <dbReference type="EMBL" id="SUV17998.1"/>
    </source>
</evidence>
<evidence type="ECO:0000313" key="4">
    <source>
        <dbReference type="Proteomes" id="UP000238825"/>
    </source>
</evidence>
<reference evidence="3 5" key="2">
    <citation type="submission" date="2018-06" db="EMBL/GenBank/DDBJ databases">
        <authorList>
            <consortium name="Pathogen Informatics"/>
            <person name="Doyle S."/>
        </authorList>
    </citation>
    <scope>NUCLEOTIDE SEQUENCE [LARGE SCALE GENOMIC DNA]</scope>
    <source>
        <strain evidence="3 5">NCTC10338</strain>
    </source>
</reference>
<dbReference type="Pfam" id="PF02447">
    <property type="entry name" value="GntP_permease"/>
    <property type="match status" value="1"/>
</dbReference>
<protein>
    <submittedName>
        <fullName evidence="2">Gluconate permease</fullName>
    </submittedName>
    <submittedName>
        <fullName evidence="3">H+:gluconate symporter</fullName>
    </submittedName>
</protein>
<feature type="transmembrane region" description="Helical" evidence="1">
    <location>
        <begin position="422"/>
        <end position="450"/>
    </location>
</feature>
<dbReference type="GeneID" id="48276181"/>
<accession>A0A2S0JYL3</accession>
<dbReference type="RefSeq" id="WP_024363003.1">
    <property type="nucleotide sequence ID" value="NZ_BJNS01000023.1"/>
</dbReference>
<feature type="transmembrane region" description="Helical" evidence="1">
    <location>
        <begin position="139"/>
        <end position="159"/>
    </location>
</feature>
<proteinExistence type="predicted"/>
<feature type="transmembrane region" description="Helical" evidence="1">
    <location>
        <begin position="300"/>
        <end position="321"/>
    </location>
</feature>
<dbReference type="PANTHER" id="PTHR30354">
    <property type="entry name" value="GNT FAMILY GLUCONATE TRANSPORTER"/>
    <property type="match status" value="1"/>
</dbReference>
<feature type="transmembrane region" description="Helical" evidence="1">
    <location>
        <begin position="58"/>
        <end position="84"/>
    </location>
</feature>
<dbReference type="Proteomes" id="UP000255295">
    <property type="component" value="Unassembled WGS sequence"/>
</dbReference>
<keyword evidence="1" id="KW-0812">Transmembrane</keyword>
<feature type="transmembrane region" description="Helical" evidence="1">
    <location>
        <begin position="29"/>
        <end position="46"/>
    </location>
</feature>
<evidence type="ECO:0000256" key="1">
    <source>
        <dbReference type="SAM" id="Phobius"/>
    </source>
</evidence>
<name>A0A2S0JYL3_LYSSH</name>
<feature type="transmembrane region" description="Helical" evidence="1">
    <location>
        <begin position="179"/>
        <end position="198"/>
    </location>
</feature>
<feature type="transmembrane region" description="Helical" evidence="1">
    <location>
        <begin position="104"/>
        <end position="127"/>
    </location>
</feature>
<feature type="transmembrane region" description="Helical" evidence="1">
    <location>
        <begin position="7"/>
        <end position="23"/>
    </location>
</feature>
<evidence type="ECO:0000313" key="5">
    <source>
        <dbReference type="Proteomes" id="UP000255295"/>
    </source>
</evidence>
<sequence length="453" mass="47608">MLTGHTLIFGFVLALIVLFVLIIRFKWDAFVSLLVVALGLGLLSGIPAKEIPGIIATGFGNTLAGVGILIGLGILFGQFLASSGAINKIATGMLSVFEVKKSPYAIAMTSITVSIPVFFDAAFIILHKLIQNISLKTKIALSTFVAILSIGLITAHSLIIPTPGPLVVADQTGSDIGVFLLYGLLVSIPGVLVGGVMYGKFIGKRIANNGRLDDYEMSEGNSTIADRKEISTVLSFSILALPIILILSNTFMNLLFRGNPEHFVPTFFSVIGDKNVALLISLVVAMFALKPYIKEDSKTVFAKAFNQSGLVILITGAGGAFGKVVQETGIGDLLIAMMQGLNMPALLLAFLFSQILRASLGSATVALVTTSAIMGPIATELGVSPVLLGLAICAGGVGLSLPNDSGFWVVSKFGRLSITETIRVWTIGGFLSGVTVLLFVYILSIFQGILPGL</sequence>
<dbReference type="EMBL" id="CP019980">
    <property type="protein sequence ID" value="AVK96233.1"/>
    <property type="molecule type" value="Genomic_DNA"/>
</dbReference>
<organism evidence="2 4">
    <name type="scientific">Lysinibacillus sphaericus</name>
    <name type="common">Bacillus sphaericus</name>
    <dbReference type="NCBI Taxonomy" id="1421"/>
    <lineage>
        <taxon>Bacteria</taxon>
        <taxon>Bacillati</taxon>
        <taxon>Bacillota</taxon>
        <taxon>Bacilli</taxon>
        <taxon>Bacillales</taxon>
        <taxon>Bacillaceae</taxon>
        <taxon>Lysinibacillus</taxon>
    </lineage>
</organism>
<dbReference type="InterPro" id="IPR003474">
    <property type="entry name" value="Glcn_transporter"/>
</dbReference>
<gene>
    <name evidence="3" type="primary">ygbN</name>
    <name evidence="2" type="ORF">LS41612_08190</name>
    <name evidence="3" type="ORF">NCTC10338_03112</name>
</gene>
<dbReference type="GO" id="GO:0015128">
    <property type="term" value="F:gluconate transmembrane transporter activity"/>
    <property type="evidence" value="ECO:0007669"/>
    <property type="project" value="InterPro"/>
</dbReference>
<dbReference type="GO" id="GO:0005886">
    <property type="term" value="C:plasma membrane"/>
    <property type="evidence" value="ECO:0007669"/>
    <property type="project" value="TreeGrafter"/>
</dbReference>
<dbReference type="EMBL" id="UFSZ01000001">
    <property type="protein sequence ID" value="SUV17998.1"/>
    <property type="molecule type" value="Genomic_DNA"/>
</dbReference>
<dbReference type="NCBIfam" id="TIGR00791">
    <property type="entry name" value="gntP"/>
    <property type="match status" value="1"/>
</dbReference>
<evidence type="ECO:0000313" key="2">
    <source>
        <dbReference type="EMBL" id="AVK96233.1"/>
    </source>
</evidence>
<dbReference type="PANTHER" id="PTHR30354:SF11">
    <property type="entry name" value="PERMEASE"/>
    <property type="match status" value="1"/>
</dbReference>
<dbReference type="Proteomes" id="UP000238825">
    <property type="component" value="Chromosome"/>
</dbReference>
<feature type="transmembrane region" description="Helical" evidence="1">
    <location>
        <begin position="383"/>
        <end position="401"/>
    </location>
</feature>
<reference evidence="2 4" key="1">
    <citation type="submission" date="2017-03" db="EMBL/GenBank/DDBJ databases">
        <title>The whole genome sequencing and assembly of Lysinibacillus sphaericus DSM 28T strain.</title>
        <authorList>
            <person name="Lee Y.-J."/>
            <person name="Yi H."/>
            <person name="Bahn Y.-S."/>
            <person name="Kim J.F."/>
            <person name="Lee D.-W."/>
        </authorList>
    </citation>
    <scope>NUCLEOTIDE SEQUENCE [LARGE SCALE GENOMIC DNA]</scope>
    <source>
        <strain evidence="2 4">DSM 28</strain>
    </source>
</reference>
<keyword evidence="1" id="KW-1133">Transmembrane helix</keyword>
<feature type="transmembrane region" description="Helical" evidence="1">
    <location>
        <begin position="233"/>
        <end position="256"/>
    </location>
</feature>
<feature type="transmembrane region" description="Helical" evidence="1">
    <location>
        <begin position="276"/>
        <end position="293"/>
    </location>
</feature>
<dbReference type="AlphaFoldDB" id="A0A2S0JYL3"/>